<dbReference type="Proteomes" id="UP000249390">
    <property type="component" value="Unassembled WGS sequence"/>
</dbReference>
<dbReference type="EMBL" id="NQVE01000015">
    <property type="protein sequence ID" value="RAL54078.1"/>
    <property type="molecule type" value="Genomic_DNA"/>
</dbReference>
<comment type="caution">
    <text evidence="1">The sequence shown here is derived from an EMBL/GenBank/DDBJ whole genome shotgun (WGS) entry which is preliminary data.</text>
</comment>
<evidence type="ECO:0000313" key="1">
    <source>
        <dbReference type="EMBL" id="RAL54078.1"/>
    </source>
</evidence>
<keyword evidence="2" id="KW-1185">Reference proteome</keyword>
<organism evidence="1 2">
    <name type="scientific">Cuscuta australis</name>
    <dbReference type="NCBI Taxonomy" id="267555"/>
    <lineage>
        <taxon>Eukaryota</taxon>
        <taxon>Viridiplantae</taxon>
        <taxon>Streptophyta</taxon>
        <taxon>Embryophyta</taxon>
        <taxon>Tracheophyta</taxon>
        <taxon>Spermatophyta</taxon>
        <taxon>Magnoliopsida</taxon>
        <taxon>eudicotyledons</taxon>
        <taxon>Gunneridae</taxon>
        <taxon>Pentapetalae</taxon>
        <taxon>asterids</taxon>
        <taxon>lamiids</taxon>
        <taxon>Solanales</taxon>
        <taxon>Convolvulaceae</taxon>
        <taxon>Cuscuteae</taxon>
        <taxon>Cuscuta</taxon>
        <taxon>Cuscuta subgen. Grammica</taxon>
        <taxon>Cuscuta sect. Cleistogrammica</taxon>
    </lineage>
</organism>
<name>A0A328EBK8_9ASTE</name>
<accession>A0A328EBK8</accession>
<sequence length="106" mass="12525">MDRNRRRSVPWTGGRRSEMERNLQIAMANFAFRFYFTDIQWESSRYTEWSTNQTGDQIDQIKTYFNSCAALLKLGMNQLGPVLFGQVLYLLDLNVRLSSGLLRFRF</sequence>
<protein>
    <submittedName>
        <fullName evidence="1">Uncharacterized protein</fullName>
    </submittedName>
</protein>
<dbReference type="AlphaFoldDB" id="A0A328EBK8"/>
<proteinExistence type="predicted"/>
<reference evidence="1 2" key="1">
    <citation type="submission" date="2018-06" db="EMBL/GenBank/DDBJ databases">
        <title>The Genome of Cuscuta australis (Dodder) Provides Insight into the Evolution of Plant Parasitism.</title>
        <authorList>
            <person name="Liu H."/>
        </authorList>
    </citation>
    <scope>NUCLEOTIDE SEQUENCE [LARGE SCALE GENOMIC DNA]</scope>
    <source>
        <strain evidence="2">cv. Yunnan</strain>
        <tissue evidence="1">Vines</tissue>
    </source>
</reference>
<evidence type="ECO:0000313" key="2">
    <source>
        <dbReference type="Proteomes" id="UP000249390"/>
    </source>
</evidence>
<gene>
    <name evidence="1" type="ORF">DM860_004549</name>
</gene>